<dbReference type="Proteomes" id="UP000198504">
    <property type="component" value="Unassembled WGS sequence"/>
</dbReference>
<accession>A0A1H9MEB8</accession>
<keyword evidence="1" id="KW-0472">Membrane</keyword>
<keyword evidence="1" id="KW-1133">Transmembrane helix</keyword>
<evidence type="ECO:0000313" key="3">
    <source>
        <dbReference type="Proteomes" id="UP000198504"/>
    </source>
</evidence>
<feature type="transmembrane region" description="Helical" evidence="1">
    <location>
        <begin position="151"/>
        <end position="170"/>
    </location>
</feature>
<name>A0A1H9MEB8_9ACTN</name>
<feature type="transmembrane region" description="Helical" evidence="1">
    <location>
        <begin position="190"/>
        <end position="209"/>
    </location>
</feature>
<reference evidence="3" key="1">
    <citation type="submission" date="2016-10" db="EMBL/GenBank/DDBJ databases">
        <authorList>
            <person name="Varghese N."/>
            <person name="Submissions S."/>
        </authorList>
    </citation>
    <scope>NUCLEOTIDE SEQUENCE [LARGE SCALE GENOMIC DNA]</scope>
    <source>
        <strain evidence="3">CGMCC 4.6856</strain>
    </source>
</reference>
<keyword evidence="3" id="KW-1185">Reference proteome</keyword>
<feature type="transmembrane region" description="Helical" evidence="1">
    <location>
        <begin position="65"/>
        <end position="84"/>
    </location>
</feature>
<evidence type="ECO:0000256" key="1">
    <source>
        <dbReference type="SAM" id="Phobius"/>
    </source>
</evidence>
<proteinExistence type="predicted"/>
<dbReference type="AlphaFoldDB" id="A0A1H9MEB8"/>
<feature type="transmembrane region" description="Helical" evidence="1">
    <location>
        <begin position="93"/>
        <end position="112"/>
    </location>
</feature>
<protein>
    <submittedName>
        <fullName evidence="2">Uncharacterized protein</fullName>
    </submittedName>
</protein>
<sequence length="219" mass="22467">MVLAALAGSAAVWQHWRSCAGPQTFVDASGAAVGSPLGEACLRAMDDGFSFLYPDGKDPWRPESVAGLAFAVLLAASWTVVLLSQRWGRASRVVAVVPLVLLLLTAALNLLARSDALDSVFAHVQLALSASVVLAVVVLALGGTARPRERVLVALALCAPGAAGFLALAADYAVMATFSEANWDTPPWTGTLTLVATALAGVALVVLPVRAGRSVPVTA</sequence>
<feature type="transmembrane region" description="Helical" evidence="1">
    <location>
        <begin position="124"/>
        <end position="144"/>
    </location>
</feature>
<keyword evidence="1" id="KW-0812">Transmembrane</keyword>
<evidence type="ECO:0000313" key="2">
    <source>
        <dbReference type="EMBL" id="SER21809.1"/>
    </source>
</evidence>
<organism evidence="2 3">
    <name type="scientific">Microlunatus flavus</name>
    <dbReference type="NCBI Taxonomy" id="1036181"/>
    <lineage>
        <taxon>Bacteria</taxon>
        <taxon>Bacillati</taxon>
        <taxon>Actinomycetota</taxon>
        <taxon>Actinomycetes</taxon>
        <taxon>Propionibacteriales</taxon>
        <taxon>Propionibacteriaceae</taxon>
        <taxon>Microlunatus</taxon>
    </lineage>
</organism>
<dbReference type="EMBL" id="FOFA01000010">
    <property type="protein sequence ID" value="SER21809.1"/>
    <property type="molecule type" value="Genomic_DNA"/>
</dbReference>
<gene>
    <name evidence="2" type="ORF">SAMN05421756_11083</name>
</gene>